<dbReference type="GO" id="GO:0015211">
    <property type="term" value="F:purine nucleoside transmembrane transporter activity"/>
    <property type="evidence" value="ECO:0007669"/>
    <property type="project" value="UniProtKB-UniRule"/>
</dbReference>
<dbReference type="Pfam" id="PF16913">
    <property type="entry name" value="PUNUT"/>
    <property type="match status" value="1"/>
</dbReference>
<comment type="similarity">
    <text evidence="2 7">Belongs to the purine permeases (TC 2.A.7.14) family.</text>
</comment>
<keyword evidence="10" id="KW-1185">Reference proteome</keyword>
<evidence type="ECO:0000256" key="4">
    <source>
        <dbReference type="ARBA" id="ARBA00022692"/>
    </source>
</evidence>
<sequence>MSTMNIESIESGQLTKQNNHNKGDADSSSNIVSPSAVKLLLLLVSCTCGSLGMIGGPLLLRLYFLHGGSGKWLSSWAQMTGFPLLFIPLAILYTRRDRNIVFFASRKLLSHAALTGVVQGMGNFMFCFGLSFLPASTVSLLVTTQLIFTSFISLLWVKQKFTPFSINAVVLIIMGSVLIGLSRSSDRPPGVTNAQYVFGFFISIAAAAIFGFVIVSTQVAYAKANGQAMTYSIVLQFQACVAFFAALTCAVGGLVNQDFAAMHKEAKEFGLGARMYYLVLVSNIVVWQMMFIGRAGIIFCTSSLFAGVMSAIFSTLSQIAAVIAFHENFTGEKGMALGLTLWGFTSYFYGSYKKAKKPKPVITHP</sequence>
<feature type="region of interest" description="Disordered" evidence="8">
    <location>
        <begin position="1"/>
        <end position="30"/>
    </location>
</feature>
<keyword evidence="3 7" id="KW-0813">Transport</keyword>
<proteinExistence type="inferred from homology"/>
<feature type="transmembrane region" description="Helical" evidence="7">
    <location>
        <begin position="304"/>
        <end position="323"/>
    </location>
</feature>
<evidence type="ECO:0000313" key="10">
    <source>
        <dbReference type="Proteomes" id="UP001177140"/>
    </source>
</evidence>
<comment type="subcellular location">
    <subcellularLocation>
        <location evidence="1 7">Membrane</location>
        <topology evidence="1 7">Multi-pass membrane protein</topology>
    </subcellularLocation>
</comment>
<accession>A0AA41W017</accession>
<evidence type="ECO:0000256" key="6">
    <source>
        <dbReference type="ARBA" id="ARBA00023136"/>
    </source>
</evidence>
<feature type="transmembrane region" description="Helical" evidence="7">
    <location>
        <begin position="196"/>
        <end position="221"/>
    </location>
</feature>
<dbReference type="GO" id="GO:0016020">
    <property type="term" value="C:membrane"/>
    <property type="evidence" value="ECO:0007669"/>
    <property type="project" value="UniProtKB-SubCell"/>
</dbReference>
<dbReference type="SUPFAM" id="SSF103481">
    <property type="entry name" value="Multidrug resistance efflux transporter EmrE"/>
    <property type="match status" value="1"/>
</dbReference>
<dbReference type="GO" id="GO:0005345">
    <property type="term" value="F:purine nucleobase transmembrane transporter activity"/>
    <property type="evidence" value="ECO:0007669"/>
    <property type="project" value="UniProtKB-UniRule"/>
</dbReference>
<organism evidence="9 10">
    <name type="scientific">Papaver nudicaule</name>
    <name type="common">Iceland poppy</name>
    <dbReference type="NCBI Taxonomy" id="74823"/>
    <lineage>
        <taxon>Eukaryota</taxon>
        <taxon>Viridiplantae</taxon>
        <taxon>Streptophyta</taxon>
        <taxon>Embryophyta</taxon>
        <taxon>Tracheophyta</taxon>
        <taxon>Spermatophyta</taxon>
        <taxon>Magnoliopsida</taxon>
        <taxon>Ranunculales</taxon>
        <taxon>Papaveraceae</taxon>
        <taxon>Papaveroideae</taxon>
        <taxon>Papaver</taxon>
    </lineage>
</organism>
<feature type="transmembrane region" description="Helical" evidence="7">
    <location>
        <begin position="138"/>
        <end position="157"/>
    </location>
</feature>
<feature type="transmembrane region" description="Helical" evidence="7">
    <location>
        <begin position="164"/>
        <end position="184"/>
    </location>
</feature>
<feature type="transmembrane region" description="Helical" evidence="7">
    <location>
        <begin position="76"/>
        <end position="93"/>
    </location>
</feature>
<dbReference type="Proteomes" id="UP001177140">
    <property type="component" value="Unassembled WGS sequence"/>
</dbReference>
<protein>
    <recommendedName>
        <fullName evidence="7">Probable purine permease</fullName>
    </recommendedName>
</protein>
<evidence type="ECO:0000256" key="7">
    <source>
        <dbReference type="RuleBase" id="RU368015"/>
    </source>
</evidence>
<dbReference type="InterPro" id="IPR037185">
    <property type="entry name" value="EmrE-like"/>
</dbReference>
<keyword evidence="4 7" id="KW-0812">Transmembrane</keyword>
<dbReference type="AlphaFoldDB" id="A0AA41W017"/>
<feature type="transmembrane region" description="Helical" evidence="7">
    <location>
        <begin position="335"/>
        <end position="352"/>
    </location>
</feature>
<evidence type="ECO:0000313" key="9">
    <source>
        <dbReference type="EMBL" id="MCL7050691.1"/>
    </source>
</evidence>
<feature type="transmembrane region" description="Helical" evidence="7">
    <location>
        <begin position="39"/>
        <end position="64"/>
    </location>
</feature>
<dbReference type="EMBL" id="JAJJMA010330675">
    <property type="protein sequence ID" value="MCL7050691.1"/>
    <property type="molecule type" value="Genomic_DNA"/>
</dbReference>
<name>A0AA41W017_PAPNU</name>
<keyword evidence="5 7" id="KW-1133">Transmembrane helix</keyword>
<dbReference type="PANTHER" id="PTHR31376">
    <property type="entry name" value="OS09G0467300 PROTEIN-RELATED"/>
    <property type="match status" value="1"/>
</dbReference>
<evidence type="ECO:0000256" key="8">
    <source>
        <dbReference type="SAM" id="MobiDB-lite"/>
    </source>
</evidence>
<feature type="transmembrane region" description="Helical" evidence="7">
    <location>
        <begin position="113"/>
        <end position="132"/>
    </location>
</feature>
<evidence type="ECO:0000256" key="2">
    <source>
        <dbReference type="ARBA" id="ARBA00006213"/>
    </source>
</evidence>
<keyword evidence="6 7" id="KW-0472">Membrane</keyword>
<feature type="transmembrane region" description="Helical" evidence="7">
    <location>
        <begin position="233"/>
        <end position="255"/>
    </location>
</feature>
<comment type="caution">
    <text evidence="9">The sequence shown here is derived from an EMBL/GenBank/DDBJ whole genome shotgun (WGS) entry which is preliminary data.</text>
</comment>
<evidence type="ECO:0000256" key="3">
    <source>
        <dbReference type="ARBA" id="ARBA00022448"/>
    </source>
</evidence>
<dbReference type="PANTHER" id="PTHR31376:SF105">
    <property type="entry name" value="PURINE PERMEASE-RELATED"/>
    <property type="match status" value="1"/>
</dbReference>
<evidence type="ECO:0000256" key="1">
    <source>
        <dbReference type="ARBA" id="ARBA00004141"/>
    </source>
</evidence>
<dbReference type="InterPro" id="IPR030182">
    <property type="entry name" value="PUP_plant"/>
</dbReference>
<reference evidence="9" key="1">
    <citation type="submission" date="2022-03" db="EMBL/GenBank/DDBJ databases">
        <title>A functionally conserved STORR gene fusion in Papaver species that diverged 16.8 million years ago.</title>
        <authorList>
            <person name="Catania T."/>
        </authorList>
    </citation>
    <scope>NUCLEOTIDE SEQUENCE</scope>
    <source>
        <strain evidence="9">S-191538</strain>
    </source>
</reference>
<gene>
    <name evidence="9" type="ORF">MKW94_024913</name>
</gene>
<feature type="transmembrane region" description="Helical" evidence="7">
    <location>
        <begin position="275"/>
        <end position="292"/>
    </location>
</feature>
<evidence type="ECO:0000256" key="5">
    <source>
        <dbReference type="ARBA" id="ARBA00022989"/>
    </source>
</evidence>